<accession>A0A1G2BYG5</accession>
<dbReference type="GO" id="GO:0008270">
    <property type="term" value="F:zinc ion binding"/>
    <property type="evidence" value="ECO:0007669"/>
    <property type="project" value="UniProtKB-UniRule"/>
</dbReference>
<keyword evidence="7" id="KW-0698">rRNA processing</keyword>
<proteinExistence type="inferred from homology"/>
<comment type="similarity">
    <text evidence="1 7">Belongs to the endoribonuclease YbeY family.</text>
</comment>
<feature type="binding site" evidence="7">
    <location>
        <position position="105"/>
    </location>
    <ligand>
        <name>Zn(2+)</name>
        <dbReference type="ChEBI" id="CHEBI:29105"/>
        <note>catalytic</note>
    </ligand>
</feature>
<dbReference type="InterPro" id="IPR023091">
    <property type="entry name" value="MetalPrtase_cat_dom_sf_prd"/>
</dbReference>
<dbReference type="SUPFAM" id="SSF55486">
    <property type="entry name" value="Metalloproteases ('zincins'), catalytic domain"/>
    <property type="match status" value="1"/>
</dbReference>
<dbReference type="GO" id="GO:0005737">
    <property type="term" value="C:cytoplasm"/>
    <property type="evidence" value="ECO:0007669"/>
    <property type="project" value="UniProtKB-SubCell"/>
</dbReference>
<dbReference type="GO" id="GO:0006364">
    <property type="term" value="P:rRNA processing"/>
    <property type="evidence" value="ECO:0007669"/>
    <property type="project" value="UniProtKB-UniRule"/>
</dbReference>
<evidence type="ECO:0000256" key="7">
    <source>
        <dbReference type="HAMAP-Rule" id="MF_00009"/>
    </source>
</evidence>
<dbReference type="HAMAP" id="MF_00009">
    <property type="entry name" value="Endoribonucl_YbeY"/>
    <property type="match status" value="1"/>
</dbReference>
<dbReference type="Pfam" id="PF02130">
    <property type="entry name" value="YbeY"/>
    <property type="match status" value="1"/>
</dbReference>
<comment type="cofactor">
    <cofactor evidence="7">
        <name>Zn(2+)</name>
        <dbReference type="ChEBI" id="CHEBI:29105"/>
    </cofactor>
    <text evidence="7">Binds 1 zinc ion.</text>
</comment>
<dbReference type="PANTHER" id="PTHR46986:SF1">
    <property type="entry name" value="ENDORIBONUCLEASE YBEY, CHLOROPLASTIC"/>
    <property type="match status" value="1"/>
</dbReference>
<evidence type="ECO:0000256" key="5">
    <source>
        <dbReference type="ARBA" id="ARBA00022801"/>
    </source>
</evidence>
<protein>
    <recommendedName>
        <fullName evidence="7">Endoribonuclease YbeY</fullName>
        <ecNumber evidence="7">3.1.-.-</ecNumber>
    </recommendedName>
</protein>
<dbReference type="PANTHER" id="PTHR46986">
    <property type="entry name" value="ENDORIBONUCLEASE YBEY, CHLOROPLASTIC"/>
    <property type="match status" value="1"/>
</dbReference>
<feature type="binding site" evidence="7">
    <location>
        <position position="109"/>
    </location>
    <ligand>
        <name>Zn(2+)</name>
        <dbReference type="ChEBI" id="CHEBI:29105"/>
        <note>catalytic</note>
    </ligand>
</feature>
<keyword evidence="2 7" id="KW-0540">Nuclease</keyword>
<keyword evidence="7" id="KW-0963">Cytoplasm</keyword>
<comment type="subcellular location">
    <subcellularLocation>
        <location evidence="7">Cytoplasm</location>
    </subcellularLocation>
</comment>
<evidence type="ECO:0000256" key="4">
    <source>
        <dbReference type="ARBA" id="ARBA00022759"/>
    </source>
</evidence>
<evidence type="ECO:0000313" key="8">
    <source>
        <dbReference type="EMBL" id="OGY94148.1"/>
    </source>
</evidence>
<evidence type="ECO:0000256" key="3">
    <source>
        <dbReference type="ARBA" id="ARBA00022723"/>
    </source>
</evidence>
<reference evidence="8 9" key="1">
    <citation type="journal article" date="2016" name="Nat. Commun.">
        <title>Thousands of microbial genomes shed light on interconnected biogeochemical processes in an aquifer system.</title>
        <authorList>
            <person name="Anantharaman K."/>
            <person name="Brown C.T."/>
            <person name="Hug L.A."/>
            <person name="Sharon I."/>
            <person name="Castelle C.J."/>
            <person name="Probst A.J."/>
            <person name="Thomas B.C."/>
            <person name="Singh A."/>
            <person name="Wilkins M.J."/>
            <person name="Karaoz U."/>
            <person name="Brodie E.L."/>
            <person name="Williams K.H."/>
            <person name="Hubbard S.S."/>
            <person name="Banfield J.F."/>
        </authorList>
    </citation>
    <scope>NUCLEOTIDE SEQUENCE [LARGE SCALE GENOMIC DNA]</scope>
</reference>
<keyword evidence="4 7" id="KW-0255">Endonuclease</keyword>
<evidence type="ECO:0000256" key="6">
    <source>
        <dbReference type="ARBA" id="ARBA00022833"/>
    </source>
</evidence>
<sequence length="138" mass="16072">MNYKLLNLNKAGQVADFSWLGNLEKIVRNKFKLKKQISIALIGEREIKNLNRFYRKKNKITDVLSFGVANDYILGEVLICTDQARRQAKTKKQTYRAELQLLTIHGILHLLGYDHEKSIKEQVRQETTENKILVDLNT</sequence>
<comment type="function">
    <text evidence="7">Single strand-specific metallo-endoribonuclease involved in late-stage 70S ribosome quality control and in maturation of the 3' terminus of the 16S rRNA.</text>
</comment>
<dbReference type="InterPro" id="IPR002036">
    <property type="entry name" value="YbeY"/>
</dbReference>
<dbReference type="GO" id="GO:0004222">
    <property type="term" value="F:metalloendopeptidase activity"/>
    <property type="evidence" value="ECO:0007669"/>
    <property type="project" value="InterPro"/>
</dbReference>
<evidence type="ECO:0000256" key="1">
    <source>
        <dbReference type="ARBA" id="ARBA00010875"/>
    </source>
</evidence>
<dbReference type="InterPro" id="IPR020549">
    <property type="entry name" value="YbeY_CS"/>
</dbReference>
<dbReference type="GO" id="GO:0004521">
    <property type="term" value="F:RNA endonuclease activity"/>
    <property type="evidence" value="ECO:0007669"/>
    <property type="project" value="UniProtKB-UniRule"/>
</dbReference>
<dbReference type="EC" id="3.1.-.-" evidence="7"/>
<keyword evidence="7" id="KW-0690">Ribosome biogenesis</keyword>
<name>A0A1G2BYG5_9BACT</name>
<dbReference type="EMBL" id="MHKQ01000011">
    <property type="protein sequence ID" value="OGY94148.1"/>
    <property type="molecule type" value="Genomic_DNA"/>
</dbReference>
<evidence type="ECO:0000256" key="2">
    <source>
        <dbReference type="ARBA" id="ARBA00022722"/>
    </source>
</evidence>
<dbReference type="Proteomes" id="UP000177626">
    <property type="component" value="Unassembled WGS sequence"/>
</dbReference>
<gene>
    <name evidence="7" type="primary">ybeY</name>
    <name evidence="8" type="ORF">A2406_01560</name>
</gene>
<keyword evidence="6 7" id="KW-0862">Zinc</keyword>
<dbReference type="Gene3D" id="3.40.390.30">
    <property type="entry name" value="Metalloproteases ('zincins'), catalytic domain"/>
    <property type="match status" value="1"/>
</dbReference>
<organism evidence="8 9">
    <name type="scientific">Candidatus Komeilibacteria bacterium RIFOXYC1_FULL_37_11</name>
    <dbReference type="NCBI Taxonomy" id="1798555"/>
    <lineage>
        <taxon>Bacteria</taxon>
        <taxon>Candidatus Komeiliibacteriota</taxon>
    </lineage>
</organism>
<keyword evidence="3 7" id="KW-0479">Metal-binding</keyword>
<keyword evidence="5 7" id="KW-0378">Hydrolase</keyword>
<evidence type="ECO:0000313" key="9">
    <source>
        <dbReference type="Proteomes" id="UP000177626"/>
    </source>
</evidence>
<dbReference type="PROSITE" id="PS01306">
    <property type="entry name" value="UPF0054"/>
    <property type="match status" value="1"/>
</dbReference>
<dbReference type="AlphaFoldDB" id="A0A1G2BYG5"/>
<comment type="caution">
    <text evidence="8">The sequence shown here is derived from an EMBL/GenBank/DDBJ whole genome shotgun (WGS) entry which is preliminary data.</text>
</comment>
<dbReference type="NCBIfam" id="TIGR00043">
    <property type="entry name" value="rRNA maturation RNase YbeY"/>
    <property type="match status" value="1"/>
</dbReference>
<feature type="binding site" evidence="7">
    <location>
        <position position="115"/>
    </location>
    <ligand>
        <name>Zn(2+)</name>
        <dbReference type="ChEBI" id="CHEBI:29105"/>
        <note>catalytic</note>
    </ligand>
</feature>